<evidence type="ECO:0000313" key="1">
    <source>
        <dbReference type="EMBL" id="KAE9544458.1"/>
    </source>
</evidence>
<proteinExistence type="predicted"/>
<reference evidence="1 2" key="1">
    <citation type="submission" date="2019-08" db="EMBL/GenBank/DDBJ databases">
        <title>The genome of the soybean aphid Biotype 1, its phylome, world population structure and adaptation to the North American continent.</title>
        <authorList>
            <person name="Giordano R."/>
            <person name="Donthu R.K."/>
            <person name="Hernandez A.G."/>
            <person name="Wright C.L."/>
            <person name="Zimin A.V."/>
        </authorList>
    </citation>
    <scope>NUCLEOTIDE SEQUENCE [LARGE SCALE GENOMIC DNA]</scope>
    <source>
        <tissue evidence="1">Whole aphids</tissue>
    </source>
</reference>
<dbReference type="AlphaFoldDB" id="A0A6G0U5R7"/>
<organism evidence="1 2">
    <name type="scientific">Aphis glycines</name>
    <name type="common">Soybean aphid</name>
    <dbReference type="NCBI Taxonomy" id="307491"/>
    <lineage>
        <taxon>Eukaryota</taxon>
        <taxon>Metazoa</taxon>
        <taxon>Ecdysozoa</taxon>
        <taxon>Arthropoda</taxon>
        <taxon>Hexapoda</taxon>
        <taxon>Insecta</taxon>
        <taxon>Pterygota</taxon>
        <taxon>Neoptera</taxon>
        <taxon>Paraneoptera</taxon>
        <taxon>Hemiptera</taxon>
        <taxon>Sternorrhyncha</taxon>
        <taxon>Aphidomorpha</taxon>
        <taxon>Aphidoidea</taxon>
        <taxon>Aphididae</taxon>
        <taxon>Aphidini</taxon>
        <taxon>Aphis</taxon>
        <taxon>Aphis</taxon>
    </lineage>
</organism>
<protein>
    <submittedName>
        <fullName evidence="1">Uncharacterized protein</fullName>
    </submittedName>
</protein>
<name>A0A6G0U5R7_APHGL</name>
<gene>
    <name evidence="1" type="ORF">AGLY_001637</name>
</gene>
<dbReference type="Proteomes" id="UP000475862">
    <property type="component" value="Unassembled WGS sequence"/>
</dbReference>
<comment type="caution">
    <text evidence="1">The sequence shown here is derived from an EMBL/GenBank/DDBJ whole genome shotgun (WGS) entry which is preliminary data.</text>
</comment>
<sequence>NYVKTVIINLLINYRHTFYVKKKPQDKYTLDNGQAGHGWIIFYLLKQGWGGKNILSRVNPYEDIREQVVMKRGYNEYLQCTYDRIKWESLCCILGVAWFTIIYRDIKFESNKRYNSIRKTILNGDDLINFFLIGQHSSSLIIIVSQTYGKSCIQFSTLSYLYKHFYELNLQNNLQRLTYEELSKKILSIYHPKISTLQKRDTSWKNRKFQLSINSLKELKI</sequence>
<feature type="non-terminal residue" evidence="1">
    <location>
        <position position="1"/>
    </location>
</feature>
<keyword evidence="2" id="KW-1185">Reference proteome</keyword>
<evidence type="ECO:0000313" key="2">
    <source>
        <dbReference type="Proteomes" id="UP000475862"/>
    </source>
</evidence>
<accession>A0A6G0U5R7</accession>
<dbReference type="EMBL" id="VYZN01000002">
    <property type="protein sequence ID" value="KAE9544458.1"/>
    <property type="molecule type" value="Genomic_DNA"/>
</dbReference>